<accession>A0A5M6HML9</accession>
<comment type="caution">
    <text evidence="1">The sequence shown here is derived from an EMBL/GenBank/DDBJ whole genome shotgun (WGS) entry which is preliminary data.</text>
</comment>
<dbReference type="RefSeq" id="WP_150098638.1">
    <property type="nucleotide sequence ID" value="NZ_VWPL01000039.1"/>
</dbReference>
<name>A0A5M6HML9_9HYPH</name>
<evidence type="ECO:0000313" key="2">
    <source>
        <dbReference type="Proteomes" id="UP000323886"/>
    </source>
</evidence>
<dbReference type="NCBIfam" id="TIGR04106">
    <property type="entry name" value="cas8c_GSU0052"/>
    <property type="match status" value="1"/>
</dbReference>
<gene>
    <name evidence="1" type="primary">cas8c</name>
    <name evidence="1" type="ORF">F1193_15130</name>
</gene>
<reference evidence="1 2" key="1">
    <citation type="submission" date="2019-09" db="EMBL/GenBank/DDBJ databases">
        <title>Draft Whole-Genome sequence of Blastochloris sulfoviridis DSM 729.</title>
        <authorList>
            <person name="Meyer T.E."/>
            <person name="Kyndt J.A."/>
        </authorList>
    </citation>
    <scope>NUCLEOTIDE SEQUENCE [LARGE SCALE GENOMIC DNA]</scope>
    <source>
        <strain evidence="1 2">DSM 729</strain>
    </source>
</reference>
<dbReference type="AlphaFoldDB" id="A0A5M6HML9"/>
<evidence type="ECO:0000313" key="1">
    <source>
        <dbReference type="EMBL" id="KAA5597134.1"/>
    </source>
</evidence>
<dbReference type="OrthoDB" id="129560at2"/>
<dbReference type="Proteomes" id="UP000323886">
    <property type="component" value="Unassembled WGS sequence"/>
</dbReference>
<dbReference type="InterPro" id="IPR026391">
    <property type="entry name" value="Cas_GSU0052"/>
</dbReference>
<organism evidence="1 2">
    <name type="scientific">Blastochloris sulfoviridis</name>
    <dbReference type="NCBI Taxonomy" id="50712"/>
    <lineage>
        <taxon>Bacteria</taxon>
        <taxon>Pseudomonadati</taxon>
        <taxon>Pseudomonadota</taxon>
        <taxon>Alphaproteobacteria</taxon>
        <taxon>Hyphomicrobiales</taxon>
        <taxon>Blastochloridaceae</taxon>
        <taxon>Blastochloris</taxon>
    </lineage>
</organism>
<proteinExistence type="predicted"/>
<sequence length="296" mass="31528">MSEASIPVDLFNPGQVFACLGLIEAADILLGGAAGGFQWDTGERDLFVLSANGTDNPVEAVLAFLAEAEAVAVVPHGGALSTEKWGVRSIPSERDVFPCPRPDTPSALPCRLVAGERSIFVSHWVDRSSAGIDNVKFWAGMAGYPGPALVRDLLAQVRTWSANQRAAAGADPFGNLDPSSASAVQSSNLRFDYRAGTIPFDAGFSTNAHSDVAMIGFPLVDLLAAIGLEHARPHRIDKLTYRYAVWRDLLTPPLARAALGTAGLGFTTRTFRIDLGWPGQENQARAIKLAREDTAS</sequence>
<dbReference type="EMBL" id="VWPL01000039">
    <property type="protein sequence ID" value="KAA5597134.1"/>
    <property type="molecule type" value="Genomic_DNA"/>
</dbReference>
<keyword evidence="2" id="KW-1185">Reference proteome</keyword>
<protein>
    <submittedName>
        <fullName evidence="1">Type I-U CRISPR-associated protein Cas8c</fullName>
    </submittedName>
</protein>